<dbReference type="InterPro" id="IPR001123">
    <property type="entry name" value="LeuE-type"/>
</dbReference>
<dbReference type="PANTHER" id="PTHR30086:SF20">
    <property type="entry name" value="ARGININE EXPORTER PROTEIN ARGO-RELATED"/>
    <property type="match status" value="1"/>
</dbReference>
<sequence length="220" mass="24799">MLKNYFCGMFGELFIKGGIIGFMVSLPLGPIALLVIQRTVNKNRLSGLLSGFGAALSDTFYAIIAGFSLTYIIDFLKQHQVIFQVLGAVVMILLGLHIFYKNPVKEVRRYRRKGTNYVQDFFFSFLITFSNPLVIFIFLAVLTGSGVVLSVSEPYHSFFIILGIFTGACCWWVILTSVVSSFRHRFNLRLLWWFNKIAGAAIIVFVAIMIILVIFAKPTI</sequence>
<feature type="transmembrane region" description="Helical" evidence="6">
    <location>
        <begin position="81"/>
        <end position="100"/>
    </location>
</feature>
<dbReference type="EMBL" id="UOEP01000227">
    <property type="protein sequence ID" value="VAW24886.1"/>
    <property type="molecule type" value="Genomic_DNA"/>
</dbReference>
<reference evidence="7" key="1">
    <citation type="submission" date="2018-06" db="EMBL/GenBank/DDBJ databases">
        <authorList>
            <person name="Zhirakovskaya E."/>
        </authorList>
    </citation>
    <scope>NUCLEOTIDE SEQUENCE</scope>
</reference>
<evidence type="ECO:0000256" key="3">
    <source>
        <dbReference type="ARBA" id="ARBA00022692"/>
    </source>
</evidence>
<dbReference type="PANTHER" id="PTHR30086">
    <property type="entry name" value="ARGININE EXPORTER PROTEIN ARGO"/>
    <property type="match status" value="1"/>
</dbReference>
<feature type="transmembrane region" description="Helical" evidence="6">
    <location>
        <begin position="155"/>
        <end position="178"/>
    </location>
</feature>
<keyword evidence="5 6" id="KW-0472">Membrane</keyword>
<feature type="transmembrane region" description="Helical" evidence="6">
    <location>
        <begin position="48"/>
        <end position="69"/>
    </location>
</feature>
<feature type="transmembrane region" description="Helical" evidence="6">
    <location>
        <begin position="190"/>
        <end position="216"/>
    </location>
</feature>
<feature type="transmembrane region" description="Helical" evidence="6">
    <location>
        <begin position="13"/>
        <end position="36"/>
    </location>
</feature>
<evidence type="ECO:0000256" key="1">
    <source>
        <dbReference type="ARBA" id="ARBA00004651"/>
    </source>
</evidence>
<dbReference type="AlphaFoldDB" id="A0A3B0UYN5"/>
<keyword evidence="4 6" id="KW-1133">Transmembrane helix</keyword>
<accession>A0A3B0UYN5</accession>
<dbReference type="GO" id="GO:0005886">
    <property type="term" value="C:plasma membrane"/>
    <property type="evidence" value="ECO:0007669"/>
    <property type="project" value="UniProtKB-SubCell"/>
</dbReference>
<keyword evidence="2" id="KW-1003">Cell membrane</keyword>
<proteinExistence type="predicted"/>
<protein>
    <recommendedName>
        <fullName evidence="8">Threonine efflux protein</fullName>
    </recommendedName>
</protein>
<dbReference type="Pfam" id="PF01810">
    <property type="entry name" value="LysE"/>
    <property type="match status" value="1"/>
</dbReference>
<evidence type="ECO:0000256" key="4">
    <source>
        <dbReference type="ARBA" id="ARBA00022989"/>
    </source>
</evidence>
<evidence type="ECO:0000313" key="7">
    <source>
        <dbReference type="EMBL" id="VAW24886.1"/>
    </source>
</evidence>
<gene>
    <name evidence="7" type="ORF">MNBD_BACTEROID01-2505</name>
</gene>
<dbReference type="GO" id="GO:0015171">
    <property type="term" value="F:amino acid transmembrane transporter activity"/>
    <property type="evidence" value="ECO:0007669"/>
    <property type="project" value="TreeGrafter"/>
</dbReference>
<name>A0A3B0UYN5_9ZZZZ</name>
<evidence type="ECO:0000256" key="6">
    <source>
        <dbReference type="SAM" id="Phobius"/>
    </source>
</evidence>
<evidence type="ECO:0000256" key="2">
    <source>
        <dbReference type="ARBA" id="ARBA00022475"/>
    </source>
</evidence>
<organism evidence="7">
    <name type="scientific">hydrothermal vent metagenome</name>
    <dbReference type="NCBI Taxonomy" id="652676"/>
    <lineage>
        <taxon>unclassified sequences</taxon>
        <taxon>metagenomes</taxon>
        <taxon>ecological metagenomes</taxon>
    </lineage>
</organism>
<evidence type="ECO:0008006" key="8">
    <source>
        <dbReference type="Google" id="ProtNLM"/>
    </source>
</evidence>
<feature type="transmembrane region" description="Helical" evidence="6">
    <location>
        <begin position="121"/>
        <end position="143"/>
    </location>
</feature>
<comment type="subcellular location">
    <subcellularLocation>
        <location evidence="1">Cell membrane</location>
        <topology evidence="1">Multi-pass membrane protein</topology>
    </subcellularLocation>
</comment>
<evidence type="ECO:0000256" key="5">
    <source>
        <dbReference type="ARBA" id="ARBA00023136"/>
    </source>
</evidence>
<keyword evidence="3 6" id="KW-0812">Transmembrane</keyword>